<evidence type="ECO:0000313" key="3">
    <source>
        <dbReference type="Proteomes" id="UP000252172"/>
    </source>
</evidence>
<evidence type="ECO:0000313" key="2">
    <source>
        <dbReference type="EMBL" id="RCU43376.1"/>
    </source>
</evidence>
<proteinExistence type="predicted"/>
<gene>
    <name evidence="2" type="ORF">DQ356_04195</name>
</gene>
<dbReference type="OrthoDB" id="1118003at2"/>
<evidence type="ECO:0008006" key="4">
    <source>
        <dbReference type="Google" id="ProtNLM"/>
    </source>
</evidence>
<dbReference type="InterPro" id="IPR046588">
    <property type="entry name" value="DUF6646"/>
</dbReference>
<keyword evidence="1" id="KW-0732">Signal</keyword>
<keyword evidence="3" id="KW-1185">Reference proteome</keyword>
<dbReference type="AlphaFoldDB" id="A0A368MZF8"/>
<dbReference type="EMBL" id="QPIE01000003">
    <property type="protein sequence ID" value="RCU43376.1"/>
    <property type="molecule type" value="Genomic_DNA"/>
</dbReference>
<dbReference type="Pfam" id="PF20351">
    <property type="entry name" value="DUF6646"/>
    <property type="match status" value="1"/>
</dbReference>
<name>A0A368MZF8_9FLAO</name>
<protein>
    <recommendedName>
        <fullName evidence="4">Outer membrane protein beta-barrel domain-containing protein</fullName>
    </recommendedName>
</protein>
<feature type="signal peptide" evidence="1">
    <location>
        <begin position="1"/>
        <end position="18"/>
    </location>
</feature>
<evidence type="ECO:0000256" key="1">
    <source>
        <dbReference type="SAM" id="SignalP"/>
    </source>
</evidence>
<dbReference type="RefSeq" id="WP_114303229.1">
    <property type="nucleotide sequence ID" value="NZ_QPIE01000003.1"/>
</dbReference>
<dbReference type="Proteomes" id="UP000252172">
    <property type="component" value="Unassembled WGS sequence"/>
</dbReference>
<feature type="chain" id="PRO_5016785564" description="Outer membrane protein beta-barrel domain-containing protein" evidence="1">
    <location>
        <begin position="19"/>
        <end position="175"/>
    </location>
</feature>
<sequence length="175" mass="18779">MKKLLLAVSILSLGFAYAQNSAYRGEGDLRLNIGANLQSGGTGIMVSLDYGLGESFSVGAQAGYLLGAKENVIGDKIMAEHRFDVKARASAHLGGVIGLPENFDIYPGLNLGLKNFGGHAGVRYFFDKGFGIFAETQFPIARFNTDATGYRLLNNQFAFLVGASFDLNRNRATAE</sequence>
<accession>A0A368MZF8</accession>
<organism evidence="2 3">
    <name type="scientific">Chryseobacterium lacus</name>
    <dbReference type="NCBI Taxonomy" id="2058346"/>
    <lineage>
        <taxon>Bacteria</taxon>
        <taxon>Pseudomonadati</taxon>
        <taxon>Bacteroidota</taxon>
        <taxon>Flavobacteriia</taxon>
        <taxon>Flavobacteriales</taxon>
        <taxon>Weeksellaceae</taxon>
        <taxon>Chryseobacterium group</taxon>
        <taxon>Chryseobacterium</taxon>
    </lineage>
</organism>
<reference evidence="2 3" key="1">
    <citation type="submission" date="2018-07" db="EMBL/GenBank/DDBJ databases">
        <title>Chryseobacterium lacus sp. nov., isolated from lake water.</title>
        <authorList>
            <person name="Li C.-M."/>
        </authorList>
    </citation>
    <scope>NUCLEOTIDE SEQUENCE [LARGE SCALE GENOMIC DNA]</scope>
    <source>
        <strain evidence="2 3">YLOS41</strain>
    </source>
</reference>
<comment type="caution">
    <text evidence="2">The sequence shown here is derived from an EMBL/GenBank/DDBJ whole genome shotgun (WGS) entry which is preliminary data.</text>
</comment>